<sequence>MEQNQKLKEEFSSGEIDVLQKYSQKLSLEQKTIQSIKSRYNQFLSIYKKPVDSESEHLFILAIIFLNFRENIFEGENKRTIEEGENIGLSDIIKVMDANIPLDLFFKRIITCYEHLGEKEGQKEIFEQNKSKLEKDLQIIQGKYRIYQKFNTIFNGLQLKYVDSSVIKGAENQKPYLEHFKCFSWLIYLHLSEEICNKQGDDIYVKNIYVLLSTCVYTVISLPQNYISDYIKEKQDLNLNSLDKRFEEKENILKIIKELFNSADIQDTSYQYYKGKFLSQIQDFLDDIFENLSIKNAQEEEQSNKKSDEQKAIQFFEKSLQERNIVQINQQMKKDYLANLKQNYDLFDETCFLKTQKVMAPIKNFNNKEGIFPSFSKNQDSRSVPQSHRFLDFTKDSNENSQGELLKQNLKESVPTPKTPQIPYNKMQQTPKSKFQQYPPTPISEHLTNIKWLNFYSNESPTDTLDKYLESIQQGNKEKLRNDLKQKIQKYLEKKNEEEKTLSQQKNQKINNASSFQNNDNAVDKIIYFYFNILEKMILTEEKVLTDVQNKQERIKKFLDDPEFLFGLLTLCITTHFYIQQKISVNLQDLLPICGASALDVYRILSNFAQFDKDMPQNIKQRLFQIERQLLLYNVFEESEKIDVVDMIEEFFNKEQFLKRKDAHKNPKYYQVFSKRLFSHAALRVYEACIELDIKNDSIQNKVWSIIKHIFERQQDLLRKTSLDYLIICSIFIIYIKHKDKFTKKIKLIEGDDSIVKNFSRLEFFQKHKINIRNDLENKNESLTKLKHFYNNVFLPPIKLFVNEDQSAFERVLIKKEQLLLSPLNTAIPRPFYQYSPSINRNQVNVSHFRPSTTPQIQNRVLRMGETIESPLNYLPQKKLQQQGYNTPSVYFRQGDQNQQQNNGQQQQQQQLQQQQNFQMNGQKSQFSQQRNLFKKVNSNRKLDFAEKFQNEENNNKQSGNENDVDVENQQQQQQNCSNNNKQYKIENNENSNTRNSLKSPKFGAQSQISNSSINHQIQMEFGPEQFSSQNDKSFASFQK</sequence>
<accession>A0A0V0QDP3</accession>
<dbReference type="GO" id="GO:0000785">
    <property type="term" value="C:chromatin"/>
    <property type="evidence" value="ECO:0007669"/>
    <property type="project" value="TreeGrafter"/>
</dbReference>
<protein>
    <submittedName>
        <fullName evidence="4">Cyclin-like protein</fullName>
    </submittedName>
</protein>
<evidence type="ECO:0000259" key="3">
    <source>
        <dbReference type="SMART" id="SM01368"/>
    </source>
</evidence>
<evidence type="ECO:0000313" key="4">
    <source>
        <dbReference type="EMBL" id="KRX00323.1"/>
    </source>
</evidence>
<reference evidence="4 5" key="1">
    <citation type="journal article" date="2015" name="Sci. Rep.">
        <title>Genome of the facultative scuticociliatosis pathogen Pseudocohnilembus persalinus provides insight into its virulence through horizontal gene transfer.</title>
        <authorList>
            <person name="Xiong J."/>
            <person name="Wang G."/>
            <person name="Cheng J."/>
            <person name="Tian M."/>
            <person name="Pan X."/>
            <person name="Warren A."/>
            <person name="Jiang C."/>
            <person name="Yuan D."/>
            <person name="Miao W."/>
        </authorList>
    </citation>
    <scope>NUCLEOTIDE SEQUENCE [LARGE SCALE GENOMIC DNA]</scope>
    <source>
        <strain evidence="4">36N120E</strain>
    </source>
</reference>
<evidence type="ECO:0000313" key="5">
    <source>
        <dbReference type="Proteomes" id="UP000054937"/>
    </source>
</evidence>
<dbReference type="Pfam" id="PF01857">
    <property type="entry name" value="RB_B"/>
    <property type="match status" value="1"/>
</dbReference>
<dbReference type="Proteomes" id="UP000054937">
    <property type="component" value="Unassembled WGS sequence"/>
</dbReference>
<proteinExistence type="predicted"/>
<dbReference type="GO" id="GO:0000977">
    <property type="term" value="F:RNA polymerase II transcription regulatory region sequence-specific DNA binding"/>
    <property type="evidence" value="ECO:0007669"/>
    <property type="project" value="TreeGrafter"/>
</dbReference>
<dbReference type="GO" id="GO:0030154">
    <property type="term" value="P:cell differentiation"/>
    <property type="evidence" value="ECO:0007669"/>
    <property type="project" value="TreeGrafter"/>
</dbReference>
<dbReference type="Pfam" id="PF01858">
    <property type="entry name" value="RB_A"/>
    <property type="match status" value="1"/>
</dbReference>
<dbReference type="Gene3D" id="1.10.472.10">
    <property type="entry name" value="Cyclin-like"/>
    <property type="match status" value="2"/>
</dbReference>
<dbReference type="GO" id="GO:2000134">
    <property type="term" value="P:negative regulation of G1/S transition of mitotic cell cycle"/>
    <property type="evidence" value="ECO:0007669"/>
    <property type="project" value="TreeGrafter"/>
</dbReference>
<dbReference type="SUPFAM" id="SSF47954">
    <property type="entry name" value="Cyclin-like"/>
    <property type="match status" value="2"/>
</dbReference>
<feature type="compositionally biased region" description="Low complexity" evidence="2">
    <location>
        <begin position="968"/>
        <end position="983"/>
    </location>
</feature>
<dbReference type="InParanoid" id="A0A0V0QDP3"/>
<dbReference type="SMART" id="SM01368">
    <property type="entry name" value="RB_A"/>
    <property type="match status" value="1"/>
</dbReference>
<feature type="region of interest" description="Disordered" evidence="2">
    <location>
        <begin position="950"/>
        <end position="1007"/>
    </location>
</feature>
<dbReference type="PANTHER" id="PTHR13742">
    <property type="entry name" value="RETINOBLASTOMA-ASSOCIATED PROTEIN RB -RELATED"/>
    <property type="match status" value="1"/>
</dbReference>
<comment type="caution">
    <text evidence="4">The sequence shown here is derived from an EMBL/GenBank/DDBJ whole genome shotgun (WGS) entry which is preliminary data.</text>
</comment>
<evidence type="ECO:0000256" key="2">
    <source>
        <dbReference type="SAM" id="MobiDB-lite"/>
    </source>
</evidence>
<feature type="domain" description="Retinoblastoma-associated protein A-box" evidence="3">
    <location>
        <begin position="441"/>
        <end position="636"/>
    </location>
</feature>
<dbReference type="EMBL" id="LDAU01000194">
    <property type="protein sequence ID" value="KRX00323.1"/>
    <property type="molecule type" value="Genomic_DNA"/>
</dbReference>
<dbReference type="PANTHER" id="PTHR13742:SF17">
    <property type="entry name" value="RE32990P-RELATED"/>
    <property type="match status" value="1"/>
</dbReference>
<name>A0A0V0QDP3_PSEPJ</name>
<dbReference type="InterPro" id="IPR002720">
    <property type="entry name" value="RB_A"/>
</dbReference>
<feature type="compositionally biased region" description="Polar residues" evidence="2">
    <location>
        <begin position="502"/>
        <end position="515"/>
    </location>
</feature>
<feature type="region of interest" description="Disordered" evidence="2">
    <location>
        <begin position="1020"/>
        <end position="1040"/>
    </location>
</feature>
<dbReference type="InterPro" id="IPR028309">
    <property type="entry name" value="RB_fam"/>
</dbReference>
<organism evidence="4 5">
    <name type="scientific">Pseudocohnilembus persalinus</name>
    <name type="common">Ciliate</name>
    <dbReference type="NCBI Taxonomy" id="266149"/>
    <lineage>
        <taxon>Eukaryota</taxon>
        <taxon>Sar</taxon>
        <taxon>Alveolata</taxon>
        <taxon>Ciliophora</taxon>
        <taxon>Intramacronucleata</taxon>
        <taxon>Oligohymenophorea</taxon>
        <taxon>Scuticociliatia</taxon>
        <taxon>Philasterida</taxon>
        <taxon>Pseudocohnilembidae</taxon>
        <taxon>Pseudocohnilembus</taxon>
    </lineage>
</organism>
<keyword evidence="5" id="KW-1185">Reference proteome</keyword>
<feature type="region of interest" description="Disordered" evidence="2">
    <location>
        <begin position="889"/>
        <end position="930"/>
    </location>
</feature>
<feature type="compositionally biased region" description="Polar residues" evidence="2">
    <location>
        <begin position="989"/>
        <end position="999"/>
    </location>
</feature>
<feature type="coiled-coil region" evidence="1">
    <location>
        <begin position="116"/>
        <end position="143"/>
    </location>
</feature>
<evidence type="ECO:0000256" key="1">
    <source>
        <dbReference type="SAM" id="Coils"/>
    </source>
</evidence>
<dbReference type="OrthoDB" id="288224at2759"/>
<feature type="compositionally biased region" description="Low complexity" evidence="2">
    <location>
        <begin position="894"/>
        <end position="923"/>
    </location>
</feature>
<feature type="compositionally biased region" description="Polar residues" evidence="2">
    <location>
        <begin position="426"/>
        <end position="437"/>
    </location>
</feature>
<dbReference type="AlphaFoldDB" id="A0A0V0QDP3"/>
<dbReference type="GO" id="GO:0006357">
    <property type="term" value="P:regulation of transcription by RNA polymerase II"/>
    <property type="evidence" value="ECO:0007669"/>
    <property type="project" value="InterPro"/>
</dbReference>
<dbReference type="GO" id="GO:0005634">
    <property type="term" value="C:nucleus"/>
    <property type="evidence" value="ECO:0007669"/>
    <property type="project" value="InterPro"/>
</dbReference>
<feature type="region of interest" description="Disordered" evidence="2">
    <location>
        <begin position="407"/>
        <end position="437"/>
    </location>
</feature>
<dbReference type="InterPro" id="IPR036915">
    <property type="entry name" value="Cyclin-like_sf"/>
</dbReference>
<keyword evidence="1" id="KW-0175">Coiled coil</keyword>
<dbReference type="GO" id="GO:0005667">
    <property type="term" value="C:transcription regulator complex"/>
    <property type="evidence" value="ECO:0007669"/>
    <property type="project" value="TreeGrafter"/>
</dbReference>
<gene>
    <name evidence="4" type="ORF">PPERSA_10822</name>
</gene>
<feature type="region of interest" description="Disordered" evidence="2">
    <location>
        <begin position="496"/>
        <end position="515"/>
    </location>
</feature>
<feature type="compositionally biased region" description="Polar residues" evidence="2">
    <location>
        <begin position="1026"/>
        <end position="1040"/>
    </location>
</feature>
<dbReference type="InterPro" id="IPR002719">
    <property type="entry name" value="RB_B"/>
</dbReference>